<evidence type="ECO:0000256" key="1">
    <source>
        <dbReference type="SAM" id="MobiDB-lite"/>
    </source>
</evidence>
<dbReference type="EMBL" id="JAWXYG010000008">
    <property type="protein sequence ID" value="KAK4264525.1"/>
    <property type="molecule type" value="Genomic_DNA"/>
</dbReference>
<dbReference type="PANTHER" id="PTHR46444:SF3">
    <property type="entry name" value="DCD (DEVELOPMENT AND CELL DEATH) DOMAIN PROTEIN"/>
    <property type="match status" value="1"/>
</dbReference>
<feature type="compositionally biased region" description="Basic and acidic residues" evidence="1">
    <location>
        <begin position="1"/>
        <end position="10"/>
    </location>
</feature>
<proteinExistence type="predicted"/>
<feature type="compositionally biased region" description="Basic and acidic residues" evidence="1">
    <location>
        <begin position="483"/>
        <end position="492"/>
    </location>
</feature>
<feature type="compositionally biased region" description="Basic and acidic residues" evidence="1">
    <location>
        <begin position="419"/>
        <end position="436"/>
    </location>
</feature>
<feature type="region of interest" description="Disordered" evidence="1">
    <location>
        <begin position="881"/>
        <end position="905"/>
    </location>
</feature>
<dbReference type="AlphaFoldDB" id="A0AAE1J6C8"/>
<dbReference type="PROSITE" id="PS51222">
    <property type="entry name" value="DCD"/>
    <property type="match status" value="1"/>
</dbReference>
<keyword evidence="4" id="KW-1185">Reference proteome</keyword>
<feature type="compositionally biased region" description="Polar residues" evidence="1">
    <location>
        <begin position="528"/>
        <end position="546"/>
    </location>
</feature>
<feature type="compositionally biased region" description="Polar residues" evidence="1">
    <location>
        <begin position="437"/>
        <end position="446"/>
    </location>
</feature>
<dbReference type="SMART" id="SM00767">
    <property type="entry name" value="DCD"/>
    <property type="match status" value="1"/>
</dbReference>
<feature type="compositionally biased region" description="Polar residues" evidence="1">
    <location>
        <begin position="557"/>
        <end position="571"/>
    </location>
</feature>
<gene>
    <name evidence="3" type="ORF">QN277_025687</name>
</gene>
<dbReference type="InterPro" id="IPR013989">
    <property type="entry name" value="Dev_and_cell_death_domain"/>
</dbReference>
<feature type="compositionally biased region" description="Basic residues" evidence="1">
    <location>
        <begin position="458"/>
        <end position="471"/>
    </location>
</feature>
<feature type="compositionally biased region" description="Basic and acidic residues" evidence="1">
    <location>
        <begin position="713"/>
        <end position="726"/>
    </location>
</feature>
<feature type="compositionally biased region" description="Basic and acidic residues" evidence="1">
    <location>
        <begin position="311"/>
        <end position="400"/>
    </location>
</feature>
<feature type="compositionally biased region" description="Basic and acidic residues" evidence="1">
    <location>
        <begin position="499"/>
        <end position="525"/>
    </location>
</feature>
<accession>A0AAE1J6C8</accession>
<feature type="compositionally biased region" description="Polar residues" evidence="1">
    <location>
        <begin position="649"/>
        <end position="661"/>
    </location>
</feature>
<feature type="domain" description="DCD" evidence="2">
    <location>
        <begin position="729"/>
        <end position="856"/>
    </location>
</feature>
<feature type="compositionally biased region" description="Polar residues" evidence="1">
    <location>
        <begin position="240"/>
        <end position="254"/>
    </location>
</feature>
<protein>
    <recommendedName>
        <fullName evidence="2">DCD domain-containing protein</fullName>
    </recommendedName>
</protein>
<reference evidence="3" key="1">
    <citation type="submission" date="2023-10" db="EMBL/GenBank/DDBJ databases">
        <title>Chromosome-level genome of the transformable northern wattle, Acacia crassicarpa.</title>
        <authorList>
            <person name="Massaro I."/>
            <person name="Sinha N.R."/>
            <person name="Poethig S."/>
            <person name="Leichty A.R."/>
        </authorList>
    </citation>
    <scope>NUCLEOTIDE SEQUENCE</scope>
    <source>
        <strain evidence="3">Acra3RX</strain>
        <tissue evidence="3">Leaf</tissue>
    </source>
</reference>
<evidence type="ECO:0000259" key="2">
    <source>
        <dbReference type="PROSITE" id="PS51222"/>
    </source>
</evidence>
<feature type="compositionally biased region" description="Low complexity" evidence="1">
    <location>
        <begin position="408"/>
        <end position="418"/>
    </location>
</feature>
<dbReference type="PANTHER" id="PTHR46444">
    <property type="entry name" value="DCD (DEVELOPMENT AND CELL DEATH) DOMAIN PROTEIN-RELATED"/>
    <property type="match status" value="1"/>
</dbReference>
<dbReference type="Proteomes" id="UP001293593">
    <property type="component" value="Unassembled WGS sequence"/>
</dbReference>
<feature type="region of interest" description="Disordered" evidence="1">
    <location>
        <begin position="1"/>
        <end position="726"/>
    </location>
</feature>
<comment type="caution">
    <text evidence="3">The sequence shown here is derived from an EMBL/GenBank/DDBJ whole genome shotgun (WGS) entry which is preliminary data.</text>
</comment>
<feature type="region of interest" description="Disordered" evidence="1">
    <location>
        <begin position="1103"/>
        <end position="1133"/>
    </location>
</feature>
<evidence type="ECO:0000313" key="4">
    <source>
        <dbReference type="Proteomes" id="UP001293593"/>
    </source>
</evidence>
<organism evidence="3 4">
    <name type="scientific">Acacia crassicarpa</name>
    <name type="common">northern wattle</name>
    <dbReference type="NCBI Taxonomy" id="499986"/>
    <lineage>
        <taxon>Eukaryota</taxon>
        <taxon>Viridiplantae</taxon>
        <taxon>Streptophyta</taxon>
        <taxon>Embryophyta</taxon>
        <taxon>Tracheophyta</taxon>
        <taxon>Spermatophyta</taxon>
        <taxon>Magnoliopsida</taxon>
        <taxon>eudicotyledons</taxon>
        <taxon>Gunneridae</taxon>
        <taxon>Pentapetalae</taxon>
        <taxon>rosids</taxon>
        <taxon>fabids</taxon>
        <taxon>Fabales</taxon>
        <taxon>Fabaceae</taxon>
        <taxon>Caesalpinioideae</taxon>
        <taxon>mimosoid clade</taxon>
        <taxon>Acacieae</taxon>
        <taxon>Acacia</taxon>
    </lineage>
</organism>
<dbReference type="Pfam" id="PF10539">
    <property type="entry name" value="Dev_Cell_Death"/>
    <property type="match status" value="1"/>
</dbReference>
<feature type="compositionally biased region" description="Basic and acidic residues" evidence="1">
    <location>
        <begin position="662"/>
        <end position="691"/>
    </location>
</feature>
<feature type="compositionally biased region" description="Basic and acidic residues" evidence="1">
    <location>
        <begin position="187"/>
        <end position="236"/>
    </location>
</feature>
<feature type="compositionally biased region" description="Low complexity" evidence="1">
    <location>
        <begin position="173"/>
        <end position="186"/>
    </location>
</feature>
<feature type="compositionally biased region" description="Basic and acidic residues" evidence="1">
    <location>
        <begin position="572"/>
        <end position="589"/>
    </location>
</feature>
<name>A0AAE1J6C8_9FABA</name>
<sequence length="1133" mass="127554">MEQEGKKETENPPDASSKPELLEKDDSWKDAELSEKNNSKKDAESSEKDDSKKDAESSEKDDSKKDVESSEKDRSRKDVESSSEKDSSKKGAESSEKDSSKKGADLSEKDNKMEDAELAPEGTCKPGSSDKSTSQKLNARSKILKKSLAGRFKTKKTKGNMGQEGSRKDAENSPDVSSKSESSENVNSRKDAELPEKDAELPEKDNSKKDVEPPEKDKSKKDAESPEKDNEMKDADITPEGTSKPGSSDKNTLQKLKARPKIVKKSPAGRFKTKTTKRPQGDVGNMEQGESRRDAENSHNVSLKSECSENVDGKDAESSEKDNNLDAKSLEKDNSKKGADSSENDNSKKDAESSEKDNSKKDADSSEKDNSKKDADSSEKDNIKKDIESSEKVSKMKDAENSPDMSFKSESSENVNSKKVAEPSEKDNMKDADHSKGSGQPSSSEKNIPKSLKAKPNIMKKSRVGRSKTKMSKGVQGDIGKMGQEESRKDTENSLNMSRKTDLSEIDKSKKNTESSENDNIKDAENAPNESSQPESSDKNASQSLKGKSKIVKKSQVGASNAKKTNGVQGDTKNKEQEENTKKGKKDAENPPVGSSKLESSDKNTPQSLKANPKIVKKSQASKFKTNKNKVVQKIGGRQRRRNKKLMGNSDNKISQGTQQKRTTDEQPEKSQREESNKVDRLSKSHGDKMLSKKNKGKRGDLPMGAMSKKSKGRDGAIRKSQSNEKNREKVGGLIFMCNAKTKPDCFHYRVMGVSAGKKDVVFGIKPGLKLFLYDFDLKLLYGIFKATSSGGLKLEPRAFEGLFPAQVRFSVDKDCYPVPESIFKRAIKENYNERNKFKTELTVRQVRRLTELFRPVEIHSAMRSARSPPKLIVQGREVHDVARGSRPHSHRDRPAREYYANSHLNSYNVLPDERDRRIERREEAPRRIERREEAPRWIEHREKARRDLFLTEREYRTYGLQGDKSVISPLSHVNPRLDPYERDYERDHHQRLSPIYQDNLHVHAETLRLDPPYLDETKYQAYSRGARHEYANDPYQHAYHHSTSSRDSYIPPPLSREEIPSSSYFAGERTLVRTDEDLRRRETVQDRRYSTYAAEALSEYNKTQHYNGARPDNAPAPVSSRYSFAGPSYSYR</sequence>
<evidence type="ECO:0000313" key="3">
    <source>
        <dbReference type="EMBL" id="KAK4264525.1"/>
    </source>
</evidence>
<feature type="compositionally biased region" description="Basic and acidic residues" evidence="1">
    <location>
        <begin position="20"/>
        <end position="115"/>
    </location>
</feature>
<feature type="compositionally biased region" description="Polar residues" evidence="1">
    <location>
        <begin position="129"/>
        <end position="138"/>
    </location>
</feature>